<accession>A0A8J3QVP6</accession>
<feature type="transmembrane region" description="Helical" evidence="1">
    <location>
        <begin position="131"/>
        <end position="151"/>
    </location>
</feature>
<feature type="transmembrane region" description="Helical" evidence="1">
    <location>
        <begin position="235"/>
        <end position="256"/>
    </location>
</feature>
<feature type="transmembrane region" description="Helical" evidence="1">
    <location>
        <begin position="277"/>
        <end position="310"/>
    </location>
</feature>
<dbReference type="RefSeq" id="WP_203920465.1">
    <property type="nucleotide sequence ID" value="NZ_BONZ01000048.1"/>
</dbReference>
<dbReference type="Proteomes" id="UP000642748">
    <property type="component" value="Unassembled WGS sequence"/>
</dbReference>
<feature type="transmembrane region" description="Helical" evidence="1">
    <location>
        <begin position="91"/>
        <end position="111"/>
    </location>
</feature>
<gene>
    <name evidence="2" type="ORF">Raf01_50690</name>
</gene>
<keyword evidence="3" id="KW-1185">Reference proteome</keyword>
<sequence>MIDVFRQDKVRPVRRWRQWPRWVATATFCWAVAYAGFGVLVAATGTPALYHGPHRWPAGFDWAIVAVAAAVAAAALAATRPRRRPGARRAVLSLLWGLCLPVAMLAFGLLMDLIELVFAQTVDSWLATANQVLAAAGAVLLIGTALSFGHATRGSCPRCGRVHDASFVAVRPQPSTPPRRVRRLAWAGAAGFVPYAAMKTTWAVGGTFAGMSGAEIVADFRRNGTSGLILTLESWGIDVTALLAALGLFLLFGLVRPWGQVFPRWIPPLRGRRVPRWLPLIPAWLGAATLAPYGAAGVVYCALGTAGLVTMPRGQFPSSGDALLVAWCGLGPFAVFGAALAAAAWSYQRRTRPACGVVTEGRSGSRSPTRRPR</sequence>
<feature type="transmembrane region" description="Helical" evidence="1">
    <location>
        <begin position="184"/>
        <end position="204"/>
    </location>
</feature>
<evidence type="ECO:0000313" key="2">
    <source>
        <dbReference type="EMBL" id="GIH16897.1"/>
    </source>
</evidence>
<proteinExistence type="predicted"/>
<name>A0A8J3QVP6_9ACTN</name>
<evidence type="ECO:0000313" key="3">
    <source>
        <dbReference type="Proteomes" id="UP000642748"/>
    </source>
</evidence>
<dbReference type="AlphaFoldDB" id="A0A8J3QVP6"/>
<feature type="transmembrane region" description="Helical" evidence="1">
    <location>
        <begin position="322"/>
        <end position="345"/>
    </location>
</feature>
<organism evidence="2 3">
    <name type="scientific">Rugosimonospora africana</name>
    <dbReference type="NCBI Taxonomy" id="556532"/>
    <lineage>
        <taxon>Bacteria</taxon>
        <taxon>Bacillati</taxon>
        <taxon>Actinomycetota</taxon>
        <taxon>Actinomycetes</taxon>
        <taxon>Micromonosporales</taxon>
        <taxon>Micromonosporaceae</taxon>
        <taxon>Rugosimonospora</taxon>
    </lineage>
</organism>
<keyword evidence="1" id="KW-0472">Membrane</keyword>
<evidence type="ECO:0000256" key="1">
    <source>
        <dbReference type="SAM" id="Phobius"/>
    </source>
</evidence>
<protein>
    <submittedName>
        <fullName evidence="2">Uncharacterized protein</fullName>
    </submittedName>
</protein>
<dbReference type="EMBL" id="BONZ01000048">
    <property type="protein sequence ID" value="GIH16897.1"/>
    <property type="molecule type" value="Genomic_DNA"/>
</dbReference>
<keyword evidence="1" id="KW-0812">Transmembrane</keyword>
<comment type="caution">
    <text evidence="2">The sequence shown here is derived from an EMBL/GenBank/DDBJ whole genome shotgun (WGS) entry which is preliminary data.</text>
</comment>
<keyword evidence="1" id="KW-1133">Transmembrane helix</keyword>
<feature type="transmembrane region" description="Helical" evidence="1">
    <location>
        <begin position="21"/>
        <end position="42"/>
    </location>
</feature>
<feature type="transmembrane region" description="Helical" evidence="1">
    <location>
        <begin position="62"/>
        <end position="79"/>
    </location>
</feature>
<reference evidence="2" key="1">
    <citation type="submission" date="2021-01" db="EMBL/GenBank/DDBJ databases">
        <title>Whole genome shotgun sequence of Rugosimonospora africana NBRC 104875.</title>
        <authorList>
            <person name="Komaki H."/>
            <person name="Tamura T."/>
        </authorList>
    </citation>
    <scope>NUCLEOTIDE SEQUENCE</scope>
    <source>
        <strain evidence="2">NBRC 104875</strain>
    </source>
</reference>